<accession>A0AAV4TYF4</accession>
<dbReference type="Proteomes" id="UP001054837">
    <property type="component" value="Unassembled WGS sequence"/>
</dbReference>
<gene>
    <name evidence="1" type="ORF">CDAR_180971</name>
</gene>
<keyword evidence="2" id="KW-1185">Reference proteome</keyword>
<evidence type="ECO:0000313" key="2">
    <source>
        <dbReference type="Proteomes" id="UP001054837"/>
    </source>
</evidence>
<dbReference type="EMBL" id="BPLQ01010367">
    <property type="protein sequence ID" value="GIY50304.1"/>
    <property type="molecule type" value="Genomic_DNA"/>
</dbReference>
<dbReference type="AlphaFoldDB" id="A0AAV4TYF4"/>
<reference evidence="1 2" key="1">
    <citation type="submission" date="2021-06" db="EMBL/GenBank/DDBJ databases">
        <title>Caerostris darwini draft genome.</title>
        <authorList>
            <person name="Kono N."/>
            <person name="Arakawa K."/>
        </authorList>
    </citation>
    <scope>NUCLEOTIDE SEQUENCE [LARGE SCALE GENOMIC DNA]</scope>
</reference>
<name>A0AAV4TYF4_9ARAC</name>
<evidence type="ECO:0000313" key="1">
    <source>
        <dbReference type="EMBL" id="GIY50304.1"/>
    </source>
</evidence>
<comment type="caution">
    <text evidence="1">The sequence shown here is derived from an EMBL/GenBank/DDBJ whole genome shotgun (WGS) entry which is preliminary data.</text>
</comment>
<sequence>MVFLRNRIFRLRPRNSTPRNFQLVSETENNTATSTAACIYGNRSQLLSIPPRTSGSNYPASNSTPRNFQLFPGTENNTATSTAACIYGDRSQLLSIPPHPNGSNYPVSC</sequence>
<organism evidence="1 2">
    <name type="scientific">Caerostris darwini</name>
    <dbReference type="NCBI Taxonomy" id="1538125"/>
    <lineage>
        <taxon>Eukaryota</taxon>
        <taxon>Metazoa</taxon>
        <taxon>Ecdysozoa</taxon>
        <taxon>Arthropoda</taxon>
        <taxon>Chelicerata</taxon>
        <taxon>Arachnida</taxon>
        <taxon>Araneae</taxon>
        <taxon>Araneomorphae</taxon>
        <taxon>Entelegynae</taxon>
        <taxon>Araneoidea</taxon>
        <taxon>Araneidae</taxon>
        <taxon>Caerostris</taxon>
    </lineage>
</organism>
<proteinExistence type="predicted"/>
<protein>
    <submittedName>
        <fullName evidence="1">Uncharacterized protein</fullName>
    </submittedName>
</protein>